<feature type="region of interest" description="Disordered" evidence="8">
    <location>
        <begin position="167"/>
        <end position="195"/>
    </location>
</feature>
<evidence type="ECO:0000256" key="4">
    <source>
        <dbReference type="ARBA" id="ARBA00023015"/>
    </source>
</evidence>
<dbReference type="RefSeq" id="XP_057400928.1">
    <property type="nucleotide sequence ID" value="XM_057544945.1"/>
</dbReference>
<dbReference type="PANTHER" id="PTHR16770:SF4">
    <property type="entry name" value="PROTEIN RIPPLY3"/>
    <property type="match status" value="1"/>
</dbReference>
<feature type="compositionally biased region" description="Basic and acidic residues" evidence="8">
    <location>
        <begin position="1"/>
        <end position="11"/>
    </location>
</feature>
<dbReference type="PANTHER" id="PTHR16770">
    <property type="entry name" value="PROTEIN RIPPLY-LIKE"/>
    <property type="match status" value="1"/>
</dbReference>
<sequence length="307" mass="32732">MAGRPAAEREPGTLAPPAGPPERSAPPSRRPEEAAPPGRAGRARRGPEGRRASASALSVLVVPVPGLSGNPASSRWLESVGRPSPVQTCGRDQRHGPPRFGAQPVPSDPGPRPDPRGGPNTSETALQGRWDLSSPTRDRTCAPELEAWSPNHWSAREFLSQTPWRPWILTPQDADPTRAGSQLEPGCDQQTFGSKGAFGFQHPVRLYLPISKRQEYLQSSGEKVLASFPVQATIHFYNDESNSDEEQDQEVQPSDLQCQEAQDGPGGKGRDQLTDPGWHPGGCGGLGGKGPLPYPGSPEDAGCSTSK</sequence>
<keyword evidence="9" id="KW-1185">Reference proteome</keyword>
<dbReference type="Pfam" id="PF14998">
    <property type="entry name" value="Ripply"/>
    <property type="match status" value="1"/>
</dbReference>
<gene>
    <name evidence="10" type="primary">RIPPLY3</name>
</gene>
<evidence type="ECO:0000256" key="7">
    <source>
        <dbReference type="ARBA" id="ARBA00040827"/>
    </source>
</evidence>
<evidence type="ECO:0000256" key="6">
    <source>
        <dbReference type="ARBA" id="ARBA00023242"/>
    </source>
</evidence>
<comment type="subcellular location">
    <subcellularLocation>
        <location evidence="1">Nucleus</location>
    </subcellularLocation>
</comment>
<accession>A0ABM3TFQ7</accession>
<name>A0ABM3TFQ7_BALAC</name>
<protein>
    <recommendedName>
        <fullName evidence="7">Protein ripply3</fullName>
    </recommendedName>
</protein>
<keyword evidence="4" id="KW-0805">Transcription regulation</keyword>
<evidence type="ECO:0000256" key="2">
    <source>
        <dbReference type="ARBA" id="ARBA00006944"/>
    </source>
</evidence>
<evidence type="ECO:0000313" key="9">
    <source>
        <dbReference type="Proteomes" id="UP001652580"/>
    </source>
</evidence>
<evidence type="ECO:0000313" key="10">
    <source>
        <dbReference type="RefSeq" id="XP_057400928.1"/>
    </source>
</evidence>
<evidence type="ECO:0000256" key="8">
    <source>
        <dbReference type="SAM" id="MobiDB-lite"/>
    </source>
</evidence>
<feature type="compositionally biased region" description="Gly residues" evidence="8">
    <location>
        <begin position="279"/>
        <end position="290"/>
    </location>
</feature>
<keyword evidence="3" id="KW-0217">Developmental protein</keyword>
<proteinExistence type="inferred from homology"/>
<evidence type="ECO:0000256" key="3">
    <source>
        <dbReference type="ARBA" id="ARBA00022473"/>
    </source>
</evidence>
<keyword evidence="5" id="KW-0804">Transcription</keyword>
<feature type="region of interest" description="Disordered" evidence="8">
    <location>
        <begin position="236"/>
        <end position="307"/>
    </location>
</feature>
<dbReference type="Proteomes" id="UP001652580">
    <property type="component" value="Chromosome 4"/>
</dbReference>
<dbReference type="GeneID" id="103009343"/>
<keyword evidence="6" id="KW-0539">Nucleus</keyword>
<evidence type="ECO:0000256" key="5">
    <source>
        <dbReference type="ARBA" id="ARBA00023163"/>
    </source>
</evidence>
<feature type="region of interest" description="Disordered" evidence="8">
    <location>
        <begin position="1"/>
        <end position="138"/>
    </location>
</feature>
<dbReference type="InterPro" id="IPR028127">
    <property type="entry name" value="Ripply_fam"/>
</dbReference>
<feature type="compositionally biased region" description="Polar residues" evidence="8">
    <location>
        <begin position="251"/>
        <end position="260"/>
    </location>
</feature>
<comment type="similarity">
    <text evidence="2">Belongs to the ripply family.</text>
</comment>
<feature type="compositionally biased region" description="Low complexity" evidence="8">
    <location>
        <begin position="52"/>
        <end position="69"/>
    </location>
</feature>
<evidence type="ECO:0000256" key="1">
    <source>
        <dbReference type="ARBA" id="ARBA00004123"/>
    </source>
</evidence>
<organism evidence="9 10">
    <name type="scientific">Balaenoptera acutorostrata</name>
    <name type="common">Common minke whale</name>
    <name type="synonym">Balaena rostrata</name>
    <dbReference type="NCBI Taxonomy" id="9767"/>
    <lineage>
        <taxon>Eukaryota</taxon>
        <taxon>Metazoa</taxon>
        <taxon>Chordata</taxon>
        <taxon>Craniata</taxon>
        <taxon>Vertebrata</taxon>
        <taxon>Euteleostomi</taxon>
        <taxon>Mammalia</taxon>
        <taxon>Eutheria</taxon>
        <taxon>Laurasiatheria</taxon>
        <taxon>Artiodactyla</taxon>
        <taxon>Whippomorpha</taxon>
        <taxon>Cetacea</taxon>
        <taxon>Mysticeti</taxon>
        <taxon>Balaenopteridae</taxon>
        <taxon>Balaenoptera</taxon>
    </lineage>
</organism>
<reference evidence="10" key="1">
    <citation type="submission" date="2025-08" db="UniProtKB">
        <authorList>
            <consortium name="RefSeq"/>
        </authorList>
    </citation>
    <scope>IDENTIFICATION</scope>
</reference>